<keyword evidence="8" id="KW-1185">Reference proteome</keyword>
<dbReference type="SUPFAM" id="SSF53807">
    <property type="entry name" value="Helical backbone' metal receptor"/>
    <property type="match status" value="1"/>
</dbReference>
<keyword evidence="3" id="KW-0813">Transport</keyword>
<protein>
    <submittedName>
        <fullName evidence="7">Iron-siderophore ABC transporter substrate-binding protein</fullName>
    </submittedName>
</protein>
<dbReference type="GO" id="GO:0030288">
    <property type="term" value="C:outer membrane-bounded periplasmic space"/>
    <property type="evidence" value="ECO:0007669"/>
    <property type="project" value="TreeGrafter"/>
</dbReference>
<evidence type="ECO:0000313" key="8">
    <source>
        <dbReference type="Proteomes" id="UP000257039"/>
    </source>
</evidence>
<dbReference type="Proteomes" id="UP000257039">
    <property type="component" value="Unassembled WGS sequence"/>
</dbReference>
<dbReference type="EMBL" id="NDXW01000001">
    <property type="protein sequence ID" value="RDH44025.1"/>
    <property type="molecule type" value="Genomic_DNA"/>
</dbReference>
<accession>A0A4P9VL16</accession>
<dbReference type="InterPro" id="IPR002491">
    <property type="entry name" value="ABC_transptr_periplasmic_BD"/>
</dbReference>
<dbReference type="PANTHER" id="PTHR30532">
    <property type="entry name" value="IRON III DICITRATE-BINDING PERIPLASMIC PROTEIN"/>
    <property type="match status" value="1"/>
</dbReference>
<keyword evidence="4" id="KW-0406">Ion transport</keyword>
<organism evidence="7 8">
    <name type="scientific">Zooshikella ganghwensis</name>
    <dbReference type="NCBI Taxonomy" id="202772"/>
    <lineage>
        <taxon>Bacteria</taxon>
        <taxon>Pseudomonadati</taxon>
        <taxon>Pseudomonadota</taxon>
        <taxon>Gammaproteobacteria</taxon>
        <taxon>Oceanospirillales</taxon>
        <taxon>Zooshikellaceae</taxon>
        <taxon>Zooshikella</taxon>
    </lineage>
</organism>
<comment type="caution">
    <text evidence="7">The sequence shown here is derived from an EMBL/GenBank/DDBJ whole genome shotgun (WGS) entry which is preliminary data.</text>
</comment>
<dbReference type="PANTHER" id="PTHR30532:SF1">
    <property type="entry name" value="IRON(3+)-HYDROXAMATE-BINDING PROTEIN FHUD"/>
    <property type="match status" value="1"/>
</dbReference>
<evidence type="ECO:0000313" key="7">
    <source>
        <dbReference type="EMBL" id="RDH44025.1"/>
    </source>
</evidence>
<dbReference type="InterPro" id="IPR051313">
    <property type="entry name" value="Bact_iron-sidero_bind"/>
</dbReference>
<dbReference type="PROSITE" id="PS50983">
    <property type="entry name" value="FE_B12_PBP"/>
    <property type="match status" value="1"/>
</dbReference>
<evidence type="ECO:0000256" key="4">
    <source>
        <dbReference type="ARBA" id="ARBA00022496"/>
    </source>
</evidence>
<evidence type="ECO:0000256" key="2">
    <source>
        <dbReference type="ARBA" id="ARBA00008814"/>
    </source>
</evidence>
<dbReference type="PROSITE" id="PS51257">
    <property type="entry name" value="PROKAR_LIPOPROTEIN"/>
    <property type="match status" value="1"/>
</dbReference>
<comment type="subcellular location">
    <subcellularLocation>
        <location evidence="1">Cell envelope</location>
    </subcellularLocation>
</comment>
<evidence type="ECO:0000256" key="3">
    <source>
        <dbReference type="ARBA" id="ARBA00022448"/>
    </source>
</evidence>
<feature type="domain" description="Fe/B12 periplasmic-binding" evidence="6">
    <location>
        <begin position="83"/>
        <end position="347"/>
    </location>
</feature>
<keyword evidence="4" id="KW-0408">Iron</keyword>
<proteinExistence type="inferred from homology"/>
<reference evidence="7 8" key="1">
    <citation type="submission" date="2017-04" db="EMBL/GenBank/DDBJ databases">
        <title>Draft genome sequence of Zooshikella ganghwensis VG4 isolated from Red Sea sediments.</title>
        <authorList>
            <person name="Rehman Z."/>
            <person name="Alam I."/>
            <person name="Kamau A."/>
            <person name="Bajic V."/>
            <person name="Leiknes T."/>
        </authorList>
    </citation>
    <scope>NUCLEOTIDE SEQUENCE [LARGE SCALE GENOMIC DNA]</scope>
    <source>
        <strain evidence="7 8">VG4</strain>
    </source>
</reference>
<keyword evidence="5" id="KW-0732">Signal</keyword>
<dbReference type="AlphaFoldDB" id="A0A4P9VL16"/>
<dbReference type="Gene3D" id="3.40.50.1980">
    <property type="entry name" value="Nitrogenase molybdenum iron protein domain"/>
    <property type="match status" value="2"/>
</dbReference>
<gene>
    <name evidence="7" type="ORF">B9G39_11525</name>
</gene>
<name>A0A4P9VL16_9GAMM</name>
<evidence type="ECO:0000256" key="5">
    <source>
        <dbReference type="ARBA" id="ARBA00022729"/>
    </source>
</evidence>
<comment type="similarity">
    <text evidence="2">Belongs to the bacterial solute-binding protein 8 family.</text>
</comment>
<dbReference type="GO" id="GO:1901678">
    <property type="term" value="P:iron coordination entity transport"/>
    <property type="evidence" value="ECO:0007669"/>
    <property type="project" value="UniProtKB-ARBA"/>
</dbReference>
<dbReference type="CDD" id="cd01146">
    <property type="entry name" value="FhuD"/>
    <property type="match status" value="1"/>
</dbReference>
<keyword evidence="4" id="KW-0410">Iron transport</keyword>
<evidence type="ECO:0000256" key="1">
    <source>
        <dbReference type="ARBA" id="ARBA00004196"/>
    </source>
</evidence>
<evidence type="ECO:0000259" key="6">
    <source>
        <dbReference type="PROSITE" id="PS50983"/>
    </source>
</evidence>
<dbReference type="Pfam" id="PF01497">
    <property type="entry name" value="Peripla_BP_2"/>
    <property type="match status" value="1"/>
</dbReference>
<sequence>MMRDVMHRVSFQESTAFRSLYTLCWLCLGLLLVGCQPDEQSNSGEAQQSALHSTEQLTRHEQEWHRFNDITGFEVTLSQAPQRLVVLSEMDLDMLLALGITPVGTTAGRGQPGIPRYLAQYQQLQDIRLVGRLGQPSLDELVQLQPDLILVGGVINPQQLKQLRKIAPTAVSYQSTDDWQTALQRVAGWLKKDATATQFIQDYQQQVQSIRQQLGDQQQATVSVVRWNPQGPGYMLQDAFVSHVLADLQLQRPTAQRQPGPGHSPPLSLEALSLIDGDWLFVGTLTVSGKAVDAMQTMQQMPVYQSLKAVQNKQVVNVDGSLWTSVGGPLAAMAVLKDVADSMTPKS</sequence>